<protein>
    <recommendedName>
        <fullName evidence="3">Beta-ketoacyl synthase N-terminal domain-containing protein</fullName>
    </recommendedName>
</protein>
<accession>A0ABS8HTK4</accession>
<evidence type="ECO:0000313" key="1">
    <source>
        <dbReference type="EMBL" id="MCC5466504.1"/>
    </source>
</evidence>
<proteinExistence type="predicted"/>
<sequence>MKGLGITEILYLSHRGFDEKLFTHRDSRVMDRFTKISVHVARNLFASVRGQKISPQMVGVVIATNTGAYQSTVEFNSLLAKQGVAGVNPSKFPNVMLSTPLSRVVTELQVRGPSVPLYLGKYMEAAFQYSAVQILKGRCDGILMLYTNEDRGCLGLFIEREESARERGLKTRFLLPWRETI</sequence>
<organism evidence="1 2">
    <name type="scientific">Pelosinus baikalensis</name>
    <dbReference type="NCBI Taxonomy" id="2892015"/>
    <lineage>
        <taxon>Bacteria</taxon>
        <taxon>Bacillati</taxon>
        <taxon>Bacillota</taxon>
        <taxon>Negativicutes</taxon>
        <taxon>Selenomonadales</taxon>
        <taxon>Sporomusaceae</taxon>
        <taxon>Pelosinus</taxon>
    </lineage>
</organism>
<evidence type="ECO:0008006" key="3">
    <source>
        <dbReference type="Google" id="ProtNLM"/>
    </source>
</evidence>
<comment type="caution">
    <text evidence="1">The sequence shown here is derived from an EMBL/GenBank/DDBJ whole genome shotgun (WGS) entry which is preliminary data.</text>
</comment>
<keyword evidence="2" id="KW-1185">Reference proteome</keyword>
<evidence type="ECO:0000313" key="2">
    <source>
        <dbReference type="Proteomes" id="UP001165492"/>
    </source>
</evidence>
<dbReference type="RefSeq" id="WP_229535647.1">
    <property type="nucleotide sequence ID" value="NZ_JAJHJB010000019.1"/>
</dbReference>
<dbReference type="SUPFAM" id="SSF53901">
    <property type="entry name" value="Thiolase-like"/>
    <property type="match status" value="1"/>
</dbReference>
<reference evidence="1" key="1">
    <citation type="submission" date="2021-11" db="EMBL/GenBank/DDBJ databases">
        <title>Description of a new species Pelosinus isolated from the bottom sediments of Lake Baikal.</title>
        <authorList>
            <person name="Zakharyuk A."/>
        </authorList>
    </citation>
    <scope>NUCLEOTIDE SEQUENCE</scope>
    <source>
        <strain evidence="1">Bkl1</strain>
    </source>
</reference>
<name>A0ABS8HTK4_9FIRM</name>
<dbReference type="InterPro" id="IPR016039">
    <property type="entry name" value="Thiolase-like"/>
</dbReference>
<dbReference type="EMBL" id="JAJHJB010000019">
    <property type="protein sequence ID" value="MCC5466504.1"/>
    <property type="molecule type" value="Genomic_DNA"/>
</dbReference>
<gene>
    <name evidence="1" type="ORF">LMF89_14225</name>
</gene>
<dbReference type="Proteomes" id="UP001165492">
    <property type="component" value="Unassembled WGS sequence"/>
</dbReference>
<dbReference type="Gene3D" id="3.40.47.10">
    <property type="match status" value="1"/>
</dbReference>